<dbReference type="OrthoDB" id="3693714at2"/>
<gene>
    <name evidence="1" type="ORF">SAMN05661093_02925</name>
</gene>
<protein>
    <submittedName>
        <fullName evidence="1">Uncharacterized protein</fullName>
    </submittedName>
</protein>
<accession>A0A1W2D6L3</accession>
<keyword evidence="2" id="KW-1185">Reference proteome</keyword>
<dbReference type="AlphaFoldDB" id="A0A1W2D6L3"/>
<evidence type="ECO:0000313" key="1">
    <source>
        <dbReference type="EMBL" id="SMC93075.1"/>
    </source>
</evidence>
<proteinExistence type="predicted"/>
<sequence length="144" mass="15511">MRAAFAVVTLLAGCSAAVDGRPVAGDVGAKDLIVKYFTDFDAAAQRGPAAQQDFLRRTQHPDFTDRICELAGVTITVEPTLSTLRPDTKWVPEGADRPRGDVYVVAVSLTVSRDGQKLGDQIGSERIVVLDGTVYGFMPCLRQN</sequence>
<name>A0A1W2D6L3_KIBAR</name>
<dbReference type="EMBL" id="FWXV01000002">
    <property type="protein sequence ID" value="SMC93075.1"/>
    <property type="molecule type" value="Genomic_DNA"/>
</dbReference>
<dbReference type="RefSeq" id="WP_084426793.1">
    <property type="nucleotide sequence ID" value="NZ_FWXV01000002.1"/>
</dbReference>
<dbReference type="Proteomes" id="UP000192674">
    <property type="component" value="Unassembled WGS sequence"/>
</dbReference>
<evidence type="ECO:0000313" key="2">
    <source>
        <dbReference type="Proteomes" id="UP000192674"/>
    </source>
</evidence>
<organism evidence="1 2">
    <name type="scientific">Kibdelosporangium aridum</name>
    <dbReference type="NCBI Taxonomy" id="2030"/>
    <lineage>
        <taxon>Bacteria</taxon>
        <taxon>Bacillati</taxon>
        <taxon>Actinomycetota</taxon>
        <taxon>Actinomycetes</taxon>
        <taxon>Pseudonocardiales</taxon>
        <taxon>Pseudonocardiaceae</taxon>
        <taxon>Kibdelosporangium</taxon>
    </lineage>
</organism>
<reference evidence="1 2" key="1">
    <citation type="submission" date="2017-04" db="EMBL/GenBank/DDBJ databases">
        <authorList>
            <person name="Afonso C.L."/>
            <person name="Miller P.J."/>
            <person name="Scott M.A."/>
            <person name="Spackman E."/>
            <person name="Goraichik I."/>
            <person name="Dimitrov K.M."/>
            <person name="Suarez D.L."/>
            <person name="Swayne D.E."/>
        </authorList>
    </citation>
    <scope>NUCLEOTIDE SEQUENCE [LARGE SCALE GENOMIC DNA]</scope>
    <source>
        <strain evidence="1 2">DSM 43828</strain>
    </source>
</reference>